<dbReference type="Proteomes" id="UP000033109">
    <property type="component" value="Chromosome"/>
</dbReference>
<dbReference type="HOGENOM" id="CLU_1538680_0_0_10"/>
<accession>A0A0E3ZBQ2</accession>
<dbReference type="RefSeq" id="WP_046308846.1">
    <property type="nucleotide sequence ID" value="NZ_CBCSCY010000046.1"/>
</dbReference>
<organism evidence="1 2">
    <name type="scientific">Pontibacter korlensis</name>
    <dbReference type="NCBI Taxonomy" id="400092"/>
    <lineage>
        <taxon>Bacteria</taxon>
        <taxon>Pseudomonadati</taxon>
        <taxon>Bacteroidota</taxon>
        <taxon>Cytophagia</taxon>
        <taxon>Cytophagales</taxon>
        <taxon>Hymenobacteraceae</taxon>
        <taxon>Pontibacter</taxon>
    </lineage>
</organism>
<dbReference type="EMBL" id="CP009621">
    <property type="protein sequence ID" value="AKD02134.1"/>
    <property type="molecule type" value="Genomic_DNA"/>
</dbReference>
<dbReference type="OrthoDB" id="1438237at2"/>
<protein>
    <submittedName>
        <fullName evidence="1">Uncharacterized protein</fullName>
    </submittedName>
</protein>
<sequence length="174" mass="19801">MSNRKLYGDAKLIKELLGKMQLVEEAEGGWATVYKDASSGRFWMKYHTTAGEQSGGGYELLIRLPLPTTQKLVAVAIESPFEDEAVAAVMRLLEEEALEKKDFRHVLVNRLEEMNLESLPTEQKQRIRKVFTLTSLLDPTNKREVKGKTIEQLKEDAAYFENVSKRALILSDKL</sequence>
<dbReference type="PATRIC" id="fig|400092.3.peg.458"/>
<dbReference type="STRING" id="400092.PKOR_02020"/>
<dbReference type="AlphaFoldDB" id="A0A0E3ZBQ2"/>
<reference evidence="1 2" key="1">
    <citation type="journal article" date="2015" name="Sci. Rep.">
        <title>Unraveling adaptation of Pontibacter korlensis to radiation and infertility in desert through complete genome and comparative transcriptomic analysis.</title>
        <authorList>
            <person name="Dai J."/>
            <person name="Dai W."/>
            <person name="Qiu C."/>
            <person name="Yang Z."/>
            <person name="Zhang Y."/>
            <person name="Zhou M."/>
            <person name="Zhang L."/>
            <person name="Fang C."/>
            <person name="Gao Q."/>
            <person name="Yang Q."/>
            <person name="Li X."/>
            <person name="Wang Z."/>
            <person name="Wang Z."/>
            <person name="Jia Z."/>
            <person name="Chen X."/>
        </authorList>
    </citation>
    <scope>NUCLEOTIDE SEQUENCE [LARGE SCALE GENOMIC DNA]</scope>
    <source>
        <strain evidence="1 2">X14-1T</strain>
    </source>
</reference>
<proteinExistence type="predicted"/>
<name>A0A0E3ZBQ2_9BACT</name>
<gene>
    <name evidence="1" type="ORF">PKOR_02020</name>
</gene>
<dbReference type="KEGG" id="pko:PKOR_02020"/>
<evidence type="ECO:0000313" key="2">
    <source>
        <dbReference type="Proteomes" id="UP000033109"/>
    </source>
</evidence>
<keyword evidence="2" id="KW-1185">Reference proteome</keyword>
<evidence type="ECO:0000313" key="1">
    <source>
        <dbReference type="EMBL" id="AKD02134.1"/>
    </source>
</evidence>